<feature type="transmembrane region" description="Helical" evidence="7">
    <location>
        <begin position="358"/>
        <end position="376"/>
    </location>
</feature>
<feature type="transmembrane region" description="Helical" evidence="7">
    <location>
        <begin position="156"/>
        <end position="176"/>
    </location>
</feature>
<feature type="transmembrane region" description="Helical" evidence="7">
    <location>
        <begin position="16"/>
        <end position="33"/>
    </location>
</feature>
<keyword evidence="5 7" id="KW-1133">Transmembrane helix</keyword>
<dbReference type="AlphaFoldDB" id="A0A5J4YRA1"/>
<dbReference type="GO" id="GO:0006465">
    <property type="term" value="P:signal peptide processing"/>
    <property type="evidence" value="ECO:0007669"/>
    <property type="project" value="TreeGrafter"/>
</dbReference>
<name>A0A5J4YRA1_PORPP</name>
<accession>A0A5J4YRA1</accession>
<gene>
    <name evidence="8" type="ORF">FVE85_8777</name>
</gene>
<dbReference type="InterPro" id="IPR007369">
    <property type="entry name" value="Peptidase_A22B_SPP"/>
</dbReference>
<dbReference type="GO" id="GO:0030660">
    <property type="term" value="C:Golgi-associated vesicle membrane"/>
    <property type="evidence" value="ECO:0007669"/>
    <property type="project" value="TreeGrafter"/>
</dbReference>
<evidence type="ECO:0000256" key="6">
    <source>
        <dbReference type="ARBA" id="ARBA00023136"/>
    </source>
</evidence>
<feature type="transmembrane region" description="Helical" evidence="7">
    <location>
        <begin position="99"/>
        <end position="119"/>
    </location>
</feature>
<feature type="transmembrane region" description="Helical" evidence="7">
    <location>
        <begin position="280"/>
        <end position="309"/>
    </location>
</feature>
<dbReference type="PANTHER" id="PTHR12174:SF22">
    <property type="entry name" value="SIGNAL PEPTIDE PEPTIDASE-LIKE 3"/>
    <property type="match status" value="1"/>
</dbReference>
<evidence type="ECO:0000256" key="7">
    <source>
        <dbReference type="SAM" id="Phobius"/>
    </source>
</evidence>
<dbReference type="OMA" id="VDYQWAY"/>
<keyword evidence="9" id="KW-1185">Reference proteome</keyword>
<evidence type="ECO:0000313" key="9">
    <source>
        <dbReference type="Proteomes" id="UP000324585"/>
    </source>
</evidence>
<feature type="transmembrane region" description="Helical" evidence="7">
    <location>
        <begin position="125"/>
        <end position="144"/>
    </location>
</feature>
<dbReference type="Proteomes" id="UP000324585">
    <property type="component" value="Unassembled WGS sequence"/>
</dbReference>
<feature type="transmembrane region" description="Helical" evidence="7">
    <location>
        <begin position="182"/>
        <end position="200"/>
    </location>
</feature>
<evidence type="ECO:0000256" key="4">
    <source>
        <dbReference type="ARBA" id="ARBA00022801"/>
    </source>
</evidence>
<evidence type="ECO:0000256" key="3">
    <source>
        <dbReference type="ARBA" id="ARBA00022692"/>
    </source>
</evidence>
<evidence type="ECO:0000256" key="1">
    <source>
        <dbReference type="ARBA" id="ARBA00004127"/>
    </source>
</evidence>
<feature type="transmembrane region" description="Helical" evidence="7">
    <location>
        <begin position="207"/>
        <end position="225"/>
    </location>
</feature>
<evidence type="ECO:0000256" key="5">
    <source>
        <dbReference type="ARBA" id="ARBA00022989"/>
    </source>
</evidence>
<dbReference type="EMBL" id="VRMN01000007">
    <property type="protein sequence ID" value="KAA8493332.1"/>
    <property type="molecule type" value="Genomic_DNA"/>
</dbReference>
<organism evidence="8 9">
    <name type="scientific">Porphyridium purpureum</name>
    <name type="common">Red alga</name>
    <name type="synonym">Porphyridium cruentum</name>
    <dbReference type="NCBI Taxonomy" id="35688"/>
    <lineage>
        <taxon>Eukaryota</taxon>
        <taxon>Rhodophyta</taxon>
        <taxon>Bangiophyceae</taxon>
        <taxon>Porphyridiales</taxon>
        <taxon>Porphyridiaceae</taxon>
        <taxon>Porphyridium</taxon>
    </lineage>
</organism>
<dbReference type="GO" id="GO:0033619">
    <property type="term" value="P:membrane protein proteolysis"/>
    <property type="evidence" value="ECO:0007669"/>
    <property type="project" value="TreeGrafter"/>
</dbReference>
<keyword evidence="6 7" id="KW-0472">Membrane</keyword>
<reference evidence="9" key="1">
    <citation type="journal article" date="2019" name="Nat. Commun.">
        <title>Expansion of phycobilisome linker gene families in mesophilic red algae.</title>
        <authorList>
            <person name="Lee J."/>
            <person name="Kim D."/>
            <person name="Bhattacharya D."/>
            <person name="Yoon H.S."/>
        </authorList>
    </citation>
    <scope>NUCLEOTIDE SEQUENCE [LARGE SCALE GENOMIC DNA]</scope>
    <source>
        <strain evidence="9">CCMP 1328</strain>
    </source>
</reference>
<dbReference type="InterPro" id="IPR006639">
    <property type="entry name" value="Preselin/SPP"/>
</dbReference>
<dbReference type="GO" id="GO:0098554">
    <property type="term" value="C:cytoplasmic side of endoplasmic reticulum membrane"/>
    <property type="evidence" value="ECO:0007669"/>
    <property type="project" value="TreeGrafter"/>
</dbReference>
<dbReference type="SMART" id="SM00730">
    <property type="entry name" value="PSN"/>
    <property type="match status" value="1"/>
</dbReference>
<evidence type="ECO:0000256" key="2">
    <source>
        <dbReference type="ARBA" id="ARBA00006859"/>
    </source>
</evidence>
<evidence type="ECO:0000313" key="8">
    <source>
        <dbReference type="EMBL" id="KAA8493332.1"/>
    </source>
</evidence>
<feature type="transmembrane region" description="Helical" evidence="7">
    <location>
        <begin position="330"/>
        <end position="352"/>
    </location>
</feature>
<proteinExistence type="inferred from homology"/>
<dbReference type="GO" id="GO:0042500">
    <property type="term" value="F:aspartic endopeptidase activity, intramembrane cleaving"/>
    <property type="evidence" value="ECO:0007669"/>
    <property type="project" value="InterPro"/>
</dbReference>
<comment type="caution">
    <text evidence="8">The sequence shown here is derived from an EMBL/GenBank/DDBJ whole genome shotgun (WGS) entry which is preliminary data.</text>
</comment>
<dbReference type="Pfam" id="PF04258">
    <property type="entry name" value="Peptidase_A22B"/>
    <property type="match status" value="1"/>
</dbReference>
<dbReference type="OrthoDB" id="29661at2759"/>
<keyword evidence="3 7" id="KW-0812">Transmembrane</keyword>
<dbReference type="GO" id="GO:0098553">
    <property type="term" value="C:lumenal side of endoplasmic reticulum membrane"/>
    <property type="evidence" value="ECO:0007669"/>
    <property type="project" value="TreeGrafter"/>
</dbReference>
<dbReference type="PANTHER" id="PTHR12174">
    <property type="entry name" value="SIGNAL PEPTIDE PEPTIDASE"/>
    <property type="match status" value="1"/>
</dbReference>
<comment type="similarity">
    <text evidence="2">Belongs to the peptidase A22B family.</text>
</comment>
<comment type="subcellular location">
    <subcellularLocation>
        <location evidence="1">Endomembrane system</location>
        <topology evidence="1">Multi-pass membrane protein</topology>
    </subcellularLocation>
</comment>
<protein>
    <submittedName>
        <fullName evidence="8">Signal peptide peptidase-like 1</fullName>
    </submittedName>
</protein>
<keyword evidence="4" id="KW-0378">Hydrolase</keyword>
<sequence length="419" mass="45477">MESLGNALHMLVQEPSVWLCLLTAAGILVYASLRARALDRLHADAAGFAADGSATHATHGTLTTWFLQMHGYHMQQSAHAAHSGSGTAYYGSQSQAIELSAAVLFPVVSSVALILLFYFFGALSWLLQLITLFGTTIALFYLFMPYLDSAMIAARVWKPLHTWLAGALVLLTILGWVLSGHWMLNNLLGASLCVFFVSFVRLPNLKVGSALLLGLFCYDIFWVFFSKHLFGKNVMLEIATQEASNPIATMADALHLPINPVRMLPLPSKLMFPVGFRVDAAHGFVLLGLGDIVVPAIFLDLMMVVDMFGSAARRERDRDRASPASRFSTLYARGVAGYVAGVVLSFVFNVLFASPQPALLYIVPCIVVPTLLTALSRKELKSMWSMNEADASGSRPYVSIDTVSATSGSDSEAVQHIAP</sequence>